<feature type="region of interest" description="Disordered" evidence="1">
    <location>
        <begin position="1386"/>
        <end position="1409"/>
    </location>
</feature>
<dbReference type="PANTHER" id="PTHR45692">
    <property type="entry name" value="G_PROTEIN_RECEP_F2_4 DOMAIN-CONTAINING PROTEIN"/>
    <property type="match status" value="1"/>
</dbReference>
<feature type="compositionally biased region" description="Pro residues" evidence="1">
    <location>
        <begin position="1648"/>
        <end position="1657"/>
    </location>
</feature>
<name>A0AA39MC77_9BILA</name>
<feature type="chain" id="PRO_5041338272" description="G-protein coupled receptors family 2 profile 2 domain-containing protein" evidence="3">
    <location>
        <begin position="17"/>
        <end position="1701"/>
    </location>
</feature>
<dbReference type="PANTHER" id="PTHR45692:SF1">
    <property type="entry name" value="G-PROTEIN COUPLED RECEPTORS FAMILY 2 PROFILE 2 DOMAIN-CONTAINING PROTEIN"/>
    <property type="match status" value="1"/>
</dbReference>
<keyword evidence="2" id="KW-0472">Membrane</keyword>
<feature type="transmembrane region" description="Helical" evidence="2">
    <location>
        <begin position="1109"/>
        <end position="1126"/>
    </location>
</feature>
<keyword evidence="3" id="KW-0732">Signal</keyword>
<evidence type="ECO:0000256" key="1">
    <source>
        <dbReference type="SAM" id="MobiDB-lite"/>
    </source>
</evidence>
<feature type="signal peptide" evidence="3">
    <location>
        <begin position="1"/>
        <end position="16"/>
    </location>
</feature>
<comment type="caution">
    <text evidence="4">The sequence shown here is derived from an EMBL/GenBank/DDBJ whole genome shotgun (WGS) entry which is preliminary data.</text>
</comment>
<keyword evidence="2" id="KW-1133">Transmembrane helix</keyword>
<keyword evidence="5" id="KW-1185">Reference proteome</keyword>
<dbReference type="Proteomes" id="UP001175271">
    <property type="component" value="Unassembled WGS sequence"/>
</dbReference>
<evidence type="ECO:0000256" key="3">
    <source>
        <dbReference type="SAM" id="SignalP"/>
    </source>
</evidence>
<evidence type="ECO:0008006" key="6">
    <source>
        <dbReference type="Google" id="ProtNLM"/>
    </source>
</evidence>
<evidence type="ECO:0000313" key="5">
    <source>
        <dbReference type="Proteomes" id="UP001175271"/>
    </source>
</evidence>
<protein>
    <recommendedName>
        <fullName evidence="6">G-protein coupled receptors family 2 profile 2 domain-containing protein</fullName>
    </recommendedName>
</protein>
<accession>A0AA39MC77</accession>
<feature type="region of interest" description="Disordered" evidence="1">
    <location>
        <begin position="1447"/>
        <end position="1701"/>
    </location>
</feature>
<sequence>MFVLLMLLLLCPHALFVPFYNNMYFAYFDPNNPSNDFYFERTYLPSSNTYLYSPVDPETFPGSVIVTVTTRSSDGHKANIVYILSTTENTTVSVSSAEFVLTKFDSFQLVHSVEDGQNGEMKFKGCNKYSITCGPPSAADCEVQCDDYHICACIEPSCLDVCWTKYGPPKITNPATSPETTTSTPSTTSTSTTQTTPKQSSSATTGTSTSTTFTTTSSVSSSTSSSGTLPHTTTKSFFFSNSTDAPEISYPNADQGLKNLTNETITPYNVRHVLNQSLTYAEMGKDLNADDVTLLSLIVRNASMLSNISHNFYKMLTAVLLYISIVVPLTSTQQLICRGPVYFSYLEFAQPHSSFHLKRVLSAVPPQFTYYDVGPSSFDGTIAVWDDSGNYFSLTKVKDTVVPFQMPANLHTSFENFDLHDNIATDDDDGVTIVDHFQFSKCEAHHAVDNYQLYDCFESRICVSCEHPHQEVCPGFYNNPPATSSIASSTTKSQPTTSSTSIPSTTTSTVTTHSSTVHQTASTAPLNTTDIPFDVPSGLWNLTNTPITSDNVYSILNQSLAYAEMGDELTPDDVSLLSIIVHNASMLPDIQHDHNFIGPLDKQFHSDIAPSVYLQCNILHKDYIIYLNSDHFNSSSTDIVSRCSTRTPKLDTHPDYVPKRTSCAEKSFGFFKNAPGSISRRHHVFVAYCSQDSQSTQYQSFLALLSFTPNSAYDGLVNIFYVGQAPSGSEFFVIEIFYDPVNLQLVFQLVGNETILVGAPPEAPNSPAPSPQQLTNENNVTIDYPISGGGAVTVAYYVATLLLENVDYMQGAALETFAESNQPGKGDGTTQRIVNAVHNMVQNLQDSNFDYMTGQQLGLRAINKDNHDDDLSIGHDGEKFDSKPGDNSVASITIPKAAMDGGGRVYVAYWATNKLFIPKRITYTRSTEQSGQYITSLTHAEKCSQTLTPTGKDPVLTGTILDKSSTNSAKLAQSSKQLQAVITYDKKKALHPLHGEYKVTWWDKYFSQWARDEQCEMVSNTGRIVAHCYHLTDFTLVEDGMQNDPLVCSVPLQAIAYTLNVLSIVSLIVFMTIRATRYLRRVNQEQPSTPLQKILLNKFLQRKNANEPVVEDLMYTLFLFLFYLFFTCFKDQRVTHNGCEAMGGIAYFLFLCIPFQVFVFAIGDVALRLSYKKVGLYASPATALGVSIGLSFVITVGLGAGSDFFKRNDQFCWIRPTYVVPGIVLPLVFIFTTGIMSTACVAWAFFESRNQNNDLNSWQTRKERLLRITRIVQMQLHLGLPWIFQFASLAFPYVTAWHYLFAFTNDSQGIIHLLIFFLFDKLEAVRKDYEENRSEVDAKQVMEQEKNDRDLLENYYHKEETSVKRRTQIEFTSYAETIEEPYYSRPAATSTPVAHQKSVKTTLYDEPPGETYPEILKRISLEDRQRNSRMIELKSMDFSVEDELWDEEDLEQDTADPEQGNDSTTESSKSDGLGADEAFVNDTVDCTNSTNSGGDGDDAGTAEQNVNEPEQDGNSTTESLDSSEVELSEDNPIDYTNSTDSDGSEDENGADDAANDDGTAPEYEVIQTNPSEPEVHSPLKLKAHENAEEELNWLAGRVTDRAKDDGYDVPSKSEPTSTRNLKTESKMEDDGDLTELPQKTIIDRLPSYKPPSPPPLSTMPAITYLPLITTEPPSDDENPNVKRRWKDHLQRQDSIDESDVE</sequence>
<organism evidence="4 5">
    <name type="scientific">Steinernema hermaphroditum</name>
    <dbReference type="NCBI Taxonomy" id="289476"/>
    <lineage>
        <taxon>Eukaryota</taxon>
        <taxon>Metazoa</taxon>
        <taxon>Ecdysozoa</taxon>
        <taxon>Nematoda</taxon>
        <taxon>Chromadorea</taxon>
        <taxon>Rhabditida</taxon>
        <taxon>Tylenchina</taxon>
        <taxon>Panagrolaimomorpha</taxon>
        <taxon>Strongyloidoidea</taxon>
        <taxon>Steinernematidae</taxon>
        <taxon>Steinernema</taxon>
    </lineage>
</organism>
<feature type="compositionally biased region" description="Acidic residues" evidence="1">
    <location>
        <begin position="1447"/>
        <end position="1456"/>
    </location>
</feature>
<feature type="compositionally biased region" description="Basic and acidic residues" evidence="1">
    <location>
        <begin position="1573"/>
        <end position="1586"/>
    </location>
</feature>
<feature type="transmembrane region" description="Helical" evidence="2">
    <location>
        <begin position="1218"/>
        <end position="1245"/>
    </location>
</feature>
<reference evidence="4" key="1">
    <citation type="submission" date="2023-06" db="EMBL/GenBank/DDBJ databases">
        <title>Genomic analysis of the entomopathogenic nematode Steinernema hermaphroditum.</title>
        <authorList>
            <person name="Schwarz E.M."/>
            <person name="Heppert J.K."/>
            <person name="Baniya A."/>
            <person name="Schwartz H.T."/>
            <person name="Tan C.-H."/>
            <person name="Antoshechkin I."/>
            <person name="Sternberg P.W."/>
            <person name="Goodrich-Blair H."/>
            <person name="Dillman A.R."/>
        </authorList>
    </citation>
    <scope>NUCLEOTIDE SEQUENCE</scope>
    <source>
        <strain evidence="4">PS9179</strain>
        <tissue evidence="4">Whole animal</tissue>
    </source>
</reference>
<feature type="compositionally biased region" description="Acidic residues" evidence="1">
    <location>
        <begin position="1521"/>
        <end position="1532"/>
    </location>
</feature>
<feature type="compositionally biased region" description="Polar residues" evidence="1">
    <location>
        <begin position="1502"/>
        <end position="1514"/>
    </location>
</feature>
<feature type="transmembrane region" description="Helical" evidence="2">
    <location>
        <begin position="1146"/>
        <end position="1167"/>
    </location>
</feature>
<dbReference type="EMBL" id="JAUCMV010000001">
    <property type="protein sequence ID" value="KAK0428240.1"/>
    <property type="molecule type" value="Genomic_DNA"/>
</dbReference>
<feature type="region of interest" description="Disordered" evidence="1">
    <location>
        <begin position="172"/>
        <end position="229"/>
    </location>
</feature>
<proteinExistence type="predicted"/>
<feature type="compositionally biased region" description="Acidic residues" evidence="1">
    <location>
        <begin position="1542"/>
        <end position="1555"/>
    </location>
</feature>
<keyword evidence="2" id="KW-0812">Transmembrane</keyword>
<evidence type="ECO:0000256" key="2">
    <source>
        <dbReference type="SAM" id="Phobius"/>
    </source>
</evidence>
<feature type="region of interest" description="Disordered" evidence="1">
    <location>
        <begin position="484"/>
        <end position="523"/>
    </location>
</feature>
<feature type="transmembrane region" description="Helical" evidence="2">
    <location>
        <begin position="1174"/>
        <end position="1198"/>
    </location>
</feature>
<gene>
    <name evidence="4" type="ORF">QR680_010690</name>
</gene>
<dbReference type="Gene3D" id="1.20.1070.10">
    <property type="entry name" value="Rhodopsin 7-helix transmembrane proteins"/>
    <property type="match status" value="1"/>
</dbReference>
<feature type="transmembrane region" description="Helical" evidence="2">
    <location>
        <begin position="1054"/>
        <end position="1073"/>
    </location>
</feature>
<evidence type="ECO:0000313" key="4">
    <source>
        <dbReference type="EMBL" id="KAK0428240.1"/>
    </source>
</evidence>